<dbReference type="Gene3D" id="3.10.20.90">
    <property type="entry name" value="Phosphatidylinositol 3-kinase Catalytic Subunit, Chain A, domain 1"/>
    <property type="match status" value="1"/>
</dbReference>
<name>A0A7J7J0S5_BUGNE</name>
<proteinExistence type="predicted"/>
<protein>
    <submittedName>
        <fullName evidence="4">NSFL1C</fullName>
    </submittedName>
</protein>
<dbReference type="Proteomes" id="UP000593567">
    <property type="component" value="Unassembled WGS sequence"/>
</dbReference>
<dbReference type="InterPro" id="IPR029071">
    <property type="entry name" value="Ubiquitin-like_domsf"/>
</dbReference>
<feature type="compositionally biased region" description="Low complexity" evidence="1">
    <location>
        <begin position="52"/>
        <end position="68"/>
    </location>
</feature>
<dbReference type="EMBL" id="VXIV02003212">
    <property type="protein sequence ID" value="KAF6019782.1"/>
    <property type="molecule type" value="Genomic_DNA"/>
</dbReference>
<dbReference type="Pfam" id="PF08059">
    <property type="entry name" value="SEP"/>
    <property type="match status" value="1"/>
</dbReference>
<dbReference type="PANTHER" id="PTHR23333:SF20">
    <property type="entry name" value="NSFL1 COFACTOR P47"/>
    <property type="match status" value="1"/>
</dbReference>
<dbReference type="PANTHER" id="PTHR23333">
    <property type="entry name" value="UBX DOMAIN CONTAINING PROTEIN"/>
    <property type="match status" value="1"/>
</dbReference>
<dbReference type="InterPro" id="IPR009060">
    <property type="entry name" value="UBA-like_sf"/>
</dbReference>
<organism evidence="4 5">
    <name type="scientific">Bugula neritina</name>
    <name type="common">Brown bryozoan</name>
    <name type="synonym">Sertularia neritina</name>
    <dbReference type="NCBI Taxonomy" id="10212"/>
    <lineage>
        <taxon>Eukaryota</taxon>
        <taxon>Metazoa</taxon>
        <taxon>Spiralia</taxon>
        <taxon>Lophotrochozoa</taxon>
        <taxon>Bryozoa</taxon>
        <taxon>Gymnolaemata</taxon>
        <taxon>Cheilostomatida</taxon>
        <taxon>Flustrina</taxon>
        <taxon>Buguloidea</taxon>
        <taxon>Bugulidae</taxon>
        <taxon>Bugula</taxon>
    </lineage>
</organism>
<dbReference type="Pfam" id="PF00789">
    <property type="entry name" value="UBX"/>
    <property type="match status" value="1"/>
</dbReference>
<feature type="domain" description="SEP" evidence="3">
    <location>
        <begin position="215"/>
        <end position="280"/>
    </location>
</feature>
<evidence type="ECO:0000313" key="5">
    <source>
        <dbReference type="Proteomes" id="UP000593567"/>
    </source>
</evidence>
<dbReference type="GO" id="GO:0005634">
    <property type="term" value="C:nucleus"/>
    <property type="evidence" value="ECO:0007669"/>
    <property type="project" value="TreeGrafter"/>
</dbReference>
<dbReference type="InterPro" id="IPR012989">
    <property type="entry name" value="SEP_domain"/>
</dbReference>
<feature type="domain" description="UBX" evidence="2">
    <location>
        <begin position="332"/>
        <end position="393"/>
    </location>
</feature>
<sequence length="394" mass="42760">MNEENNQKVIEFCSISGADPERAEFFLRAAEWDVGVALSTYFENDGQAAVEVPAAEPAASPASVSRAPAARRKSDSDEDDVVPVPESYSSSAAPTGQSRSSRIQTFANWGASAKTDNSQKEDSDDDDQGQAYYAGGSDTSGQQILGPPRKNNKSGGKVVSDLFKAARERGAEERSESGGSAAPPRTHFAGTGYRLGESESEASQSVRGAAPKKRPMTVILRLWKTGFTVNDEPLRSFHEPQNRQFLDSIRLGEIPEELMQLAQGGEVALDMEDHSSEDYVPPKQHKVKSFSGAGQTLGSEATQNYGYNKLSFMFSLTIWIQACSIAPLLLHKLVCKFNHTHTVGDVRRHIAASRPQYAGVAFSLITTLPSRQLTDDTVTLKEADLLNAAIMQKL</sequence>
<comment type="caution">
    <text evidence="4">The sequence shown here is derived from an EMBL/GenBank/DDBJ whole genome shotgun (WGS) entry which is preliminary data.</text>
</comment>
<evidence type="ECO:0000256" key="1">
    <source>
        <dbReference type="SAM" id="MobiDB-lite"/>
    </source>
</evidence>
<dbReference type="GO" id="GO:0043130">
    <property type="term" value="F:ubiquitin binding"/>
    <property type="evidence" value="ECO:0007669"/>
    <property type="project" value="TreeGrafter"/>
</dbReference>
<dbReference type="InterPro" id="IPR001012">
    <property type="entry name" value="UBX_dom"/>
</dbReference>
<feature type="compositionally biased region" description="Basic and acidic residues" evidence="1">
    <location>
        <begin position="164"/>
        <end position="176"/>
    </location>
</feature>
<dbReference type="SMART" id="SM00553">
    <property type="entry name" value="SEP"/>
    <property type="match status" value="1"/>
</dbReference>
<gene>
    <name evidence="4" type="ORF">EB796_021907</name>
</gene>
<dbReference type="GO" id="GO:0043161">
    <property type="term" value="P:proteasome-mediated ubiquitin-dependent protein catabolic process"/>
    <property type="evidence" value="ECO:0007669"/>
    <property type="project" value="TreeGrafter"/>
</dbReference>
<dbReference type="GO" id="GO:0007030">
    <property type="term" value="P:Golgi organization"/>
    <property type="evidence" value="ECO:0007669"/>
    <property type="project" value="TreeGrafter"/>
</dbReference>
<dbReference type="Pfam" id="PF14555">
    <property type="entry name" value="UBA_4"/>
    <property type="match status" value="1"/>
</dbReference>
<dbReference type="OrthoDB" id="25887at2759"/>
<evidence type="ECO:0000259" key="3">
    <source>
        <dbReference type="PROSITE" id="PS51399"/>
    </source>
</evidence>
<dbReference type="InterPro" id="IPR036241">
    <property type="entry name" value="NSFL1C_SEP_dom_sf"/>
</dbReference>
<dbReference type="SUPFAM" id="SSF102848">
    <property type="entry name" value="NSFL1 (p97 ATPase) cofactor p47, SEP domain"/>
    <property type="match status" value="1"/>
</dbReference>
<accession>A0A7J7J0S5</accession>
<dbReference type="SUPFAM" id="SSF54236">
    <property type="entry name" value="Ubiquitin-like"/>
    <property type="match status" value="1"/>
</dbReference>
<evidence type="ECO:0000259" key="2">
    <source>
        <dbReference type="PROSITE" id="PS50033"/>
    </source>
</evidence>
<dbReference type="GO" id="GO:0005829">
    <property type="term" value="C:cytosol"/>
    <property type="evidence" value="ECO:0007669"/>
    <property type="project" value="TreeGrafter"/>
</dbReference>
<dbReference type="Gene3D" id="3.30.420.210">
    <property type="entry name" value="SEP domain"/>
    <property type="match status" value="1"/>
</dbReference>
<dbReference type="AlphaFoldDB" id="A0A7J7J0S5"/>
<feature type="compositionally biased region" description="Polar residues" evidence="1">
    <location>
        <begin position="88"/>
        <end position="107"/>
    </location>
</feature>
<reference evidence="4" key="1">
    <citation type="submission" date="2020-06" db="EMBL/GenBank/DDBJ databases">
        <title>Draft genome of Bugula neritina, a colonial animal packing powerful symbionts and potential medicines.</title>
        <authorList>
            <person name="Rayko M."/>
        </authorList>
    </citation>
    <scope>NUCLEOTIDE SEQUENCE [LARGE SCALE GENOMIC DNA]</scope>
    <source>
        <strain evidence="4">Kwan_BN1</strain>
    </source>
</reference>
<dbReference type="PROSITE" id="PS51399">
    <property type="entry name" value="SEP"/>
    <property type="match status" value="1"/>
</dbReference>
<keyword evidence="5" id="KW-1185">Reference proteome</keyword>
<feature type="region of interest" description="Disordered" evidence="1">
    <location>
        <begin position="52"/>
        <end position="210"/>
    </location>
</feature>
<evidence type="ECO:0000313" key="4">
    <source>
        <dbReference type="EMBL" id="KAF6019782.1"/>
    </source>
</evidence>
<dbReference type="SUPFAM" id="SSF46934">
    <property type="entry name" value="UBA-like"/>
    <property type="match status" value="1"/>
</dbReference>
<dbReference type="Gene3D" id="1.10.8.10">
    <property type="entry name" value="DNA helicase RuvA subunit, C-terminal domain"/>
    <property type="match status" value="1"/>
</dbReference>
<dbReference type="GO" id="GO:0000045">
    <property type="term" value="P:autophagosome assembly"/>
    <property type="evidence" value="ECO:0007669"/>
    <property type="project" value="TreeGrafter"/>
</dbReference>
<dbReference type="GO" id="GO:0031468">
    <property type="term" value="P:nuclear membrane reassembly"/>
    <property type="evidence" value="ECO:0007669"/>
    <property type="project" value="TreeGrafter"/>
</dbReference>
<dbReference type="PROSITE" id="PS50033">
    <property type="entry name" value="UBX"/>
    <property type="match status" value="1"/>
</dbReference>
<dbReference type="CDD" id="cd14348">
    <property type="entry name" value="UBA_p47"/>
    <property type="match status" value="1"/>
</dbReference>
<dbReference type="GO" id="GO:0061025">
    <property type="term" value="P:membrane fusion"/>
    <property type="evidence" value="ECO:0007669"/>
    <property type="project" value="TreeGrafter"/>
</dbReference>
<dbReference type="CDD" id="cd01770">
    <property type="entry name" value="UBX_UBXN2"/>
    <property type="match status" value="1"/>
</dbReference>